<dbReference type="Pfam" id="PF00877">
    <property type="entry name" value="NLPC_P60"/>
    <property type="match status" value="1"/>
</dbReference>
<dbReference type="InterPro" id="IPR000064">
    <property type="entry name" value="NLP_P60_dom"/>
</dbReference>
<dbReference type="PANTHER" id="PTHR47053:SF1">
    <property type="entry name" value="MUREIN DD-ENDOPEPTIDASE MEPH-RELATED"/>
    <property type="match status" value="1"/>
</dbReference>
<dbReference type="PANTHER" id="PTHR47053">
    <property type="entry name" value="MUREIN DD-ENDOPEPTIDASE MEPH-RELATED"/>
    <property type="match status" value="1"/>
</dbReference>
<evidence type="ECO:0000256" key="1">
    <source>
        <dbReference type="ARBA" id="ARBA00007074"/>
    </source>
</evidence>
<feature type="region of interest" description="Disordered" evidence="5">
    <location>
        <begin position="9"/>
        <end position="67"/>
    </location>
</feature>
<comment type="caution">
    <text evidence="7">The sequence shown here is derived from an EMBL/GenBank/DDBJ whole genome shotgun (WGS) entry which is preliminary data.</text>
</comment>
<keyword evidence="4" id="KW-0788">Thiol protease</keyword>
<accession>A0ABP8M3H6</accession>
<dbReference type="SUPFAM" id="SSF54001">
    <property type="entry name" value="Cysteine proteinases"/>
    <property type="match status" value="1"/>
</dbReference>
<feature type="compositionally biased region" description="Basic and acidic residues" evidence="5">
    <location>
        <begin position="23"/>
        <end position="38"/>
    </location>
</feature>
<protein>
    <recommendedName>
        <fullName evidence="6">NlpC/P60 domain-containing protein</fullName>
    </recommendedName>
</protein>
<name>A0ABP8M3H6_9BACT</name>
<evidence type="ECO:0000256" key="5">
    <source>
        <dbReference type="SAM" id="MobiDB-lite"/>
    </source>
</evidence>
<reference evidence="8" key="1">
    <citation type="journal article" date="2019" name="Int. J. Syst. Evol. Microbiol.">
        <title>The Global Catalogue of Microorganisms (GCM) 10K type strain sequencing project: providing services to taxonomists for standard genome sequencing and annotation.</title>
        <authorList>
            <consortium name="The Broad Institute Genomics Platform"/>
            <consortium name="The Broad Institute Genome Sequencing Center for Infectious Disease"/>
            <person name="Wu L."/>
            <person name="Ma J."/>
        </authorList>
    </citation>
    <scope>NUCLEOTIDE SEQUENCE [LARGE SCALE GENOMIC DNA]</scope>
    <source>
        <strain evidence="8">JCM 17926</strain>
    </source>
</reference>
<dbReference type="EMBL" id="BAABHC010000029">
    <property type="protein sequence ID" value="GAA4442073.1"/>
    <property type="molecule type" value="Genomic_DNA"/>
</dbReference>
<evidence type="ECO:0000313" key="8">
    <source>
        <dbReference type="Proteomes" id="UP001500552"/>
    </source>
</evidence>
<organism evidence="7 8">
    <name type="scientific">Pontibacter saemangeumensis</name>
    <dbReference type="NCBI Taxonomy" id="1084525"/>
    <lineage>
        <taxon>Bacteria</taxon>
        <taxon>Pseudomonadati</taxon>
        <taxon>Bacteroidota</taxon>
        <taxon>Cytophagia</taxon>
        <taxon>Cytophagales</taxon>
        <taxon>Hymenobacteraceae</taxon>
        <taxon>Pontibacter</taxon>
    </lineage>
</organism>
<dbReference type="Proteomes" id="UP001500552">
    <property type="component" value="Unassembled WGS sequence"/>
</dbReference>
<evidence type="ECO:0000259" key="6">
    <source>
        <dbReference type="PROSITE" id="PS51935"/>
    </source>
</evidence>
<dbReference type="InterPro" id="IPR051202">
    <property type="entry name" value="Peptidase_C40"/>
</dbReference>
<feature type="domain" description="NlpC/P60" evidence="6">
    <location>
        <begin position="70"/>
        <end position="198"/>
    </location>
</feature>
<keyword evidence="3" id="KW-0378">Hydrolase</keyword>
<gene>
    <name evidence="7" type="ORF">GCM10023188_41330</name>
</gene>
<evidence type="ECO:0000256" key="3">
    <source>
        <dbReference type="ARBA" id="ARBA00022801"/>
    </source>
</evidence>
<evidence type="ECO:0000256" key="2">
    <source>
        <dbReference type="ARBA" id="ARBA00022670"/>
    </source>
</evidence>
<dbReference type="PROSITE" id="PS51935">
    <property type="entry name" value="NLPC_P60"/>
    <property type="match status" value="1"/>
</dbReference>
<sequence length="200" mass="22394">MLLLMAACQTTPPRFSKPGEPYKSAREIAEERRQERRSGKIARKSGNSGERIATSKDRTSRTRVRSRNLDRDVATVIEAARSYTGTPYKWGGTTRVGMDCSGLLCTSFQSIDVALPRTSDEQSRYGTKVKLKNVKEGDLVFFGANRFSRDVTHVGMVTEVISNDEVRFIHASSSLGVVENNLYADHFQKIFLKAVRPPVF</sequence>
<comment type="similarity">
    <text evidence="1">Belongs to the peptidase C40 family.</text>
</comment>
<dbReference type="Gene3D" id="3.90.1720.10">
    <property type="entry name" value="endopeptidase domain like (from Nostoc punctiforme)"/>
    <property type="match status" value="1"/>
</dbReference>
<keyword evidence="2" id="KW-0645">Protease</keyword>
<evidence type="ECO:0000256" key="4">
    <source>
        <dbReference type="ARBA" id="ARBA00022807"/>
    </source>
</evidence>
<proteinExistence type="inferred from homology"/>
<dbReference type="InterPro" id="IPR038765">
    <property type="entry name" value="Papain-like_cys_pep_sf"/>
</dbReference>
<evidence type="ECO:0000313" key="7">
    <source>
        <dbReference type="EMBL" id="GAA4442073.1"/>
    </source>
</evidence>
<keyword evidence="8" id="KW-1185">Reference proteome</keyword>